<dbReference type="SUPFAM" id="SSF56601">
    <property type="entry name" value="beta-lactamase/transpeptidase-like"/>
    <property type="match status" value="1"/>
</dbReference>
<evidence type="ECO:0000256" key="8">
    <source>
        <dbReference type="ARBA" id="ARBA00022801"/>
    </source>
</evidence>
<reference evidence="18 19" key="1">
    <citation type="submission" date="2019-03" db="EMBL/GenBank/DDBJ databases">
        <title>Genomic Encyclopedia of Type Strains, Phase IV (KMG-IV): sequencing the most valuable type-strain genomes for metagenomic binning, comparative biology and taxonomic classification.</title>
        <authorList>
            <person name="Goeker M."/>
        </authorList>
    </citation>
    <scope>NUCLEOTIDE SEQUENCE [LARGE SCALE GENOMIC DNA]</scope>
    <source>
        <strain evidence="18 19">DSM 24176</strain>
    </source>
</reference>
<dbReference type="RefSeq" id="WP_132279689.1">
    <property type="nucleotide sequence ID" value="NZ_SMGQ01000011.1"/>
</dbReference>
<comment type="function">
    <text evidence="1">Removes C-terminal D-alanyl residues from sugar-peptide cell wall precursors.</text>
</comment>
<evidence type="ECO:0000313" key="18">
    <source>
        <dbReference type="EMBL" id="TCK97975.1"/>
    </source>
</evidence>
<dbReference type="SMART" id="SM00936">
    <property type="entry name" value="PBP5_C"/>
    <property type="match status" value="1"/>
</dbReference>
<dbReference type="EC" id="3.4.16.4" evidence="4"/>
<dbReference type="Gene3D" id="2.60.410.10">
    <property type="entry name" value="D-Ala-D-Ala carboxypeptidase, C-terminal domain"/>
    <property type="match status" value="1"/>
</dbReference>
<feature type="active site" description="Acyl-ester intermediate" evidence="13">
    <location>
        <position position="66"/>
    </location>
</feature>
<evidence type="ECO:0000256" key="4">
    <source>
        <dbReference type="ARBA" id="ARBA00012448"/>
    </source>
</evidence>
<feature type="active site" description="Proton acceptor" evidence="13">
    <location>
        <position position="69"/>
    </location>
</feature>
<comment type="pathway">
    <text evidence="2">Cell wall biogenesis; peptidoglycan biosynthesis.</text>
</comment>
<feature type="signal peptide" evidence="16">
    <location>
        <begin position="1"/>
        <end position="25"/>
    </location>
</feature>
<organism evidence="18 19">
    <name type="scientific">Natranaerovirga hydrolytica</name>
    <dbReference type="NCBI Taxonomy" id="680378"/>
    <lineage>
        <taxon>Bacteria</taxon>
        <taxon>Bacillati</taxon>
        <taxon>Bacillota</taxon>
        <taxon>Clostridia</taxon>
        <taxon>Lachnospirales</taxon>
        <taxon>Natranaerovirgaceae</taxon>
        <taxon>Natranaerovirga</taxon>
    </lineage>
</organism>
<dbReference type="SUPFAM" id="SSF69189">
    <property type="entry name" value="Penicillin-binding protein associated domain"/>
    <property type="match status" value="1"/>
</dbReference>
<evidence type="ECO:0000313" key="19">
    <source>
        <dbReference type="Proteomes" id="UP000294545"/>
    </source>
</evidence>
<evidence type="ECO:0000256" key="16">
    <source>
        <dbReference type="SAM" id="SignalP"/>
    </source>
</evidence>
<keyword evidence="10" id="KW-0573">Peptidoglycan synthesis</keyword>
<dbReference type="InterPro" id="IPR018044">
    <property type="entry name" value="Peptidase_S11"/>
</dbReference>
<dbReference type="PANTHER" id="PTHR21581">
    <property type="entry name" value="D-ALANYL-D-ALANINE CARBOXYPEPTIDASE"/>
    <property type="match status" value="1"/>
</dbReference>
<dbReference type="GO" id="GO:0009002">
    <property type="term" value="F:serine-type D-Ala-D-Ala carboxypeptidase activity"/>
    <property type="evidence" value="ECO:0007669"/>
    <property type="project" value="UniProtKB-EC"/>
</dbReference>
<evidence type="ECO:0000256" key="11">
    <source>
        <dbReference type="ARBA" id="ARBA00023316"/>
    </source>
</evidence>
<gene>
    <name evidence="18" type="ORF">EDC19_0381</name>
</gene>
<proteinExistence type="inferred from homology"/>
<feature type="domain" description="Peptidase S11 D-Ala-D-Ala carboxypeptidase A C-terminal" evidence="17">
    <location>
        <begin position="283"/>
        <end position="377"/>
    </location>
</feature>
<dbReference type="UniPathway" id="UPA00219"/>
<sequence length="393" mass="43655">MKKIISIIMVLACTSYIFNTPVTFAEETNTEVTGLELQSRSAILMEPTSGKVIYEKNAHESLKPASVTKIMTLLLVFEALENGTIQLEDEVVVSEHAASMGGSQVYLEPNEIQTVEDMIKCIAIASANDASVAMAEHLAGSELFFIQAMNNKAKELGMENTNFMNSNGLDHDDHYMSAYDIAIMSKELITKYPQVLDYTTIWQDSIIHRTKRGEEEFGLTSTNKLIKWYNGATGLKTGSTSKALYCLSGTANRDGMDLIAVVMAAPDYKTRFEEVMELLDYGFANVSLYEDNIKGEIIKEMPVKKGKENFVHCVVKDDFSYVMDKENSGKEVTKELVISEYLEAPISLDDVVGQLVYKIDGNEIGKVDVVAQNAVERTTFSFSFGQVIKMLFG</sequence>
<keyword evidence="6" id="KW-0645">Protease</keyword>
<dbReference type="PRINTS" id="PR00725">
    <property type="entry name" value="DADACBPTASE1"/>
</dbReference>
<evidence type="ECO:0000259" key="17">
    <source>
        <dbReference type="SMART" id="SM00936"/>
    </source>
</evidence>
<evidence type="ECO:0000256" key="2">
    <source>
        <dbReference type="ARBA" id="ARBA00004752"/>
    </source>
</evidence>
<evidence type="ECO:0000256" key="3">
    <source>
        <dbReference type="ARBA" id="ARBA00007164"/>
    </source>
</evidence>
<dbReference type="InterPro" id="IPR001967">
    <property type="entry name" value="Peptidase_S11_N"/>
</dbReference>
<feature type="chain" id="PRO_5020266648" description="serine-type D-Ala-D-Ala carboxypeptidase" evidence="16">
    <location>
        <begin position="26"/>
        <end position="393"/>
    </location>
</feature>
<dbReference type="AlphaFoldDB" id="A0A4R1MXX8"/>
<dbReference type="GO" id="GO:0006508">
    <property type="term" value="P:proteolysis"/>
    <property type="evidence" value="ECO:0007669"/>
    <property type="project" value="UniProtKB-KW"/>
</dbReference>
<keyword evidence="7 16" id="KW-0732">Signal</keyword>
<evidence type="ECO:0000256" key="10">
    <source>
        <dbReference type="ARBA" id="ARBA00022984"/>
    </source>
</evidence>
<dbReference type="OrthoDB" id="9791132at2"/>
<dbReference type="InterPro" id="IPR015956">
    <property type="entry name" value="Peniciliin-bd_prot_C_sf"/>
</dbReference>
<dbReference type="PANTHER" id="PTHR21581:SF6">
    <property type="entry name" value="TRAFFICKING PROTEIN PARTICLE COMPLEX SUBUNIT 12"/>
    <property type="match status" value="1"/>
</dbReference>
<dbReference type="Proteomes" id="UP000294545">
    <property type="component" value="Unassembled WGS sequence"/>
</dbReference>
<evidence type="ECO:0000256" key="6">
    <source>
        <dbReference type="ARBA" id="ARBA00022670"/>
    </source>
</evidence>
<evidence type="ECO:0000256" key="7">
    <source>
        <dbReference type="ARBA" id="ARBA00022729"/>
    </source>
</evidence>
<dbReference type="GO" id="GO:0071555">
    <property type="term" value="P:cell wall organization"/>
    <property type="evidence" value="ECO:0007669"/>
    <property type="project" value="UniProtKB-KW"/>
</dbReference>
<accession>A0A4R1MXX8</accession>
<evidence type="ECO:0000256" key="5">
    <source>
        <dbReference type="ARBA" id="ARBA00022645"/>
    </source>
</evidence>
<name>A0A4R1MXX8_9FIRM</name>
<dbReference type="GO" id="GO:0009252">
    <property type="term" value="P:peptidoglycan biosynthetic process"/>
    <property type="evidence" value="ECO:0007669"/>
    <property type="project" value="UniProtKB-UniPathway"/>
</dbReference>
<keyword evidence="9" id="KW-0133">Cell shape</keyword>
<feature type="active site" evidence="13">
    <location>
        <position position="126"/>
    </location>
</feature>
<evidence type="ECO:0000256" key="13">
    <source>
        <dbReference type="PIRSR" id="PIRSR618044-1"/>
    </source>
</evidence>
<keyword evidence="11" id="KW-0961">Cell wall biogenesis/degradation</keyword>
<keyword evidence="8" id="KW-0378">Hydrolase</keyword>
<dbReference type="InterPro" id="IPR037167">
    <property type="entry name" value="Peptidase_S11_C_sf"/>
</dbReference>
<evidence type="ECO:0000256" key="15">
    <source>
        <dbReference type="RuleBase" id="RU004016"/>
    </source>
</evidence>
<evidence type="ECO:0000256" key="9">
    <source>
        <dbReference type="ARBA" id="ARBA00022960"/>
    </source>
</evidence>
<evidence type="ECO:0000256" key="14">
    <source>
        <dbReference type="PIRSR" id="PIRSR618044-2"/>
    </source>
</evidence>
<keyword evidence="19" id="KW-1185">Reference proteome</keyword>
<dbReference type="Pfam" id="PF00768">
    <property type="entry name" value="Peptidase_S11"/>
    <property type="match status" value="1"/>
</dbReference>
<dbReference type="InterPro" id="IPR012907">
    <property type="entry name" value="Peptidase_S11_C"/>
</dbReference>
<comment type="similarity">
    <text evidence="3 15">Belongs to the peptidase S11 family.</text>
</comment>
<dbReference type="GO" id="GO:0008360">
    <property type="term" value="P:regulation of cell shape"/>
    <property type="evidence" value="ECO:0007669"/>
    <property type="project" value="UniProtKB-KW"/>
</dbReference>
<dbReference type="EMBL" id="SMGQ01000011">
    <property type="protein sequence ID" value="TCK97975.1"/>
    <property type="molecule type" value="Genomic_DNA"/>
</dbReference>
<feature type="binding site" evidence="14">
    <location>
        <position position="236"/>
    </location>
    <ligand>
        <name>substrate</name>
    </ligand>
</feature>
<evidence type="ECO:0000256" key="1">
    <source>
        <dbReference type="ARBA" id="ARBA00003217"/>
    </source>
</evidence>
<dbReference type="Gene3D" id="3.40.710.10">
    <property type="entry name" value="DD-peptidase/beta-lactamase superfamily"/>
    <property type="match status" value="1"/>
</dbReference>
<evidence type="ECO:0000256" key="12">
    <source>
        <dbReference type="ARBA" id="ARBA00034000"/>
    </source>
</evidence>
<comment type="caution">
    <text evidence="18">The sequence shown here is derived from an EMBL/GenBank/DDBJ whole genome shotgun (WGS) entry which is preliminary data.</text>
</comment>
<dbReference type="InterPro" id="IPR012338">
    <property type="entry name" value="Beta-lactam/transpept-like"/>
</dbReference>
<protein>
    <recommendedName>
        <fullName evidence="4">serine-type D-Ala-D-Ala carboxypeptidase</fullName>
        <ecNumber evidence="4">3.4.16.4</ecNumber>
    </recommendedName>
</protein>
<keyword evidence="5 18" id="KW-0121">Carboxypeptidase</keyword>
<dbReference type="Pfam" id="PF07943">
    <property type="entry name" value="PBP5_C"/>
    <property type="match status" value="1"/>
</dbReference>
<comment type="catalytic activity">
    <reaction evidence="12">
        <text>Preferential cleavage: (Ac)2-L-Lys-D-Ala-|-D-Ala. Also transpeptidation of peptidyl-alanyl moieties that are N-acyl substituents of D-alanine.</text>
        <dbReference type="EC" id="3.4.16.4"/>
    </reaction>
</comment>